<keyword evidence="2" id="KW-1185">Reference proteome</keyword>
<dbReference type="EMBL" id="JACRTD010000017">
    <property type="protein sequence ID" value="MBC8586580.1"/>
    <property type="molecule type" value="Genomic_DNA"/>
</dbReference>
<name>A0A926EQC4_9FIRM</name>
<evidence type="ECO:0000313" key="2">
    <source>
        <dbReference type="Proteomes" id="UP000623678"/>
    </source>
</evidence>
<protein>
    <submittedName>
        <fullName evidence="1">Uncharacterized protein</fullName>
    </submittedName>
</protein>
<accession>A0A926EQC4</accession>
<proteinExistence type="predicted"/>
<dbReference type="RefSeq" id="WP_262396299.1">
    <property type="nucleotide sequence ID" value="NZ_JACRTD010000017.1"/>
</dbReference>
<sequence>MKTANDVIQEWIKRGYVTSEQAQSNKDMYESYITQAKDSILSFCNIPLAANMPDGLFYPWVEIGYSFSQGGNMTSGGMVVKSISEGDTSITYGSAESGSVEGSSTVDYTSILNRFRRLP</sequence>
<dbReference type="Proteomes" id="UP000623678">
    <property type="component" value="Unassembled WGS sequence"/>
</dbReference>
<comment type="caution">
    <text evidence="1">The sequence shown here is derived from an EMBL/GenBank/DDBJ whole genome shotgun (WGS) entry which is preliminary data.</text>
</comment>
<reference evidence="1" key="1">
    <citation type="submission" date="2020-08" db="EMBL/GenBank/DDBJ databases">
        <title>Genome public.</title>
        <authorList>
            <person name="Liu C."/>
            <person name="Sun Q."/>
        </authorList>
    </citation>
    <scope>NUCLEOTIDE SEQUENCE</scope>
    <source>
        <strain evidence="1">NSJ-64</strain>
    </source>
</reference>
<dbReference type="AlphaFoldDB" id="A0A926EQC4"/>
<organism evidence="1 2">
    <name type="scientific">Youxingia wuxianensis</name>
    <dbReference type="NCBI Taxonomy" id="2763678"/>
    <lineage>
        <taxon>Bacteria</taxon>
        <taxon>Bacillati</taxon>
        <taxon>Bacillota</taxon>
        <taxon>Clostridia</taxon>
        <taxon>Eubacteriales</taxon>
        <taxon>Oscillospiraceae</taxon>
        <taxon>Youxingia</taxon>
    </lineage>
</organism>
<gene>
    <name evidence="1" type="ORF">H8705_13425</name>
</gene>
<evidence type="ECO:0000313" key="1">
    <source>
        <dbReference type="EMBL" id="MBC8586580.1"/>
    </source>
</evidence>